<feature type="coiled-coil region" evidence="1">
    <location>
        <begin position="196"/>
        <end position="223"/>
    </location>
</feature>
<dbReference type="Proteomes" id="UP000177798">
    <property type="component" value="Chromosome 9"/>
</dbReference>
<feature type="compositionally biased region" description="Polar residues" evidence="2">
    <location>
        <begin position="350"/>
        <end position="367"/>
    </location>
</feature>
<keyword evidence="1" id="KW-0175">Coiled coil</keyword>
<feature type="region of interest" description="Disordered" evidence="2">
    <location>
        <begin position="233"/>
        <end position="323"/>
    </location>
</feature>
<reference evidence="4" key="1">
    <citation type="journal article" date="2017" name="Genome Biol. Evol.">
        <title>The complete genome sequence of the phytopathogenic fungus Sclerotinia sclerotiorum reveals insights into the genome architecture of broad host range pathogens.</title>
        <authorList>
            <person name="Derbyshire M."/>
            <person name="Denton-Giles M."/>
            <person name="Hegedus D."/>
            <person name="Seifbarghy S."/>
            <person name="Rollins J."/>
            <person name="van Kan J."/>
            <person name="Seidl M.F."/>
            <person name="Faino L."/>
            <person name="Mbengue M."/>
            <person name="Navaud O."/>
            <person name="Raffaele S."/>
            <person name="Hammond-Kosack K."/>
            <person name="Heard S."/>
            <person name="Oliver R."/>
        </authorList>
    </citation>
    <scope>NUCLEOTIDE SEQUENCE [LARGE SCALE GENOMIC DNA]</scope>
    <source>
        <strain evidence="4">ATCC 18683 / 1980 / Ss-1</strain>
    </source>
</reference>
<feature type="compositionally biased region" description="Polar residues" evidence="2">
    <location>
        <begin position="251"/>
        <end position="265"/>
    </location>
</feature>
<evidence type="ECO:0000313" key="4">
    <source>
        <dbReference type="Proteomes" id="UP000177798"/>
    </source>
</evidence>
<feature type="region of interest" description="Disordered" evidence="2">
    <location>
        <begin position="75"/>
        <end position="122"/>
    </location>
</feature>
<sequence length="413" mass="46615">MGIPLEEHSPWCECKRPKCQRLDIVPANHEHPAFCIRHTISRIDPPPTLAIDSPVQSHPDSCTCQRPACQLRLMTSSSRRPSARPVSHTPSRMNPPPASSIDHPLRSHPVLSSATPPPTLSIPTGSLLEQQNPHVQSGNNNANAEGHLERMVGTHGNSSRPTDSAELDRMDNTIRLIRHLRSLRSRLQYNVDRPIRASEEEWMERLEQLMQEAENALLTAELHMWQQERRSLSVRQEQSEDSGPRDILNEPRTSIRASTTSSLLEHSNMPVSPVRRQQASQQMRDLSYSFGRFDEPLDEGGFHSQENSTNNHPRRRRQEVPQRPLAEQGQLLYDSLLRPHPPHPPRPSPELTSNFHAADQNSISPLQLPSRAGIEQSNAQQHATNNGSRTVQARPRERARMQAAPSPENKNTD</sequence>
<feature type="compositionally biased region" description="Polar residues" evidence="2">
    <location>
        <begin position="275"/>
        <end position="284"/>
    </location>
</feature>
<dbReference type="OrthoDB" id="3555636at2759"/>
<evidence type="ECO:0000256" key="1">
    <source>
        <dbReference type="SAM" id="Coils"/>
    </source>
</evidence>
<dbReference type="AlphaFoldDB" id="A0A1D9QBF1"/>
<gene>
    <name evidence="3" type="ORF">sscle_09g070080</name>
</gene>
<feature type="region of interest" description="Disordered" evidence="2">
    <location>
        <begin position="335"/>
        <end position="413"/>
    </location>
</feature>
<organism evidence="3 4">
    <name type="scientific">Sclerotinia sclerotiorum (strain ATCC 18683 / 1980 / Ss-1)</name>
    <name type="common">White mold</name>
    <name type="synonym">Whetzelinia sclerotiorum</name>
    <dbReference type="NCBI Taxonomy" id="665079"/>
    <lineage>
        <taxon>Eukaryota</taxon>
        <taxon>Fungi</taxon>
        <taxon>Dikarya</taxon>
        <taxon>Ascomycota</taxon>
        <taxon>Pezizomycotina</taxon>
        <taxon>Leotiomycetes</taxon>
        <taxon>Helotiales</taxon>
        <taxon>Sclerotiniaceae</taxon>
        <taxon>Sclerotinia</taxon>
    </lineage>
</organism>
<feature type="compositionally biased region" description="Polar residues" evidence="2">
    <location>
        <begin position="375"/>
        <end position="391"/>
    </location>
</feature>
<dbReference type="VEuPathDB" id="FungiDB:sscle_09g070080"/>
<evidence type="ECO:0000313" key="3">
    <source>
        <dbReference type="EMBL" id="APA12238.1"/>
    </source>
</evidence>
<proteinExistence type="predicted"/>
<dbReference type="EMBL" id="CP017822">
    <property type="protein sequence ID" value="APA12238.1"/>
    <property type="molecule type" value="Genomic_DNA"/>
</dbReference>
<accession>A0A1D9QBF1</accession>
<feature type="compositionally biased region" description="Low complexity" evidence="2">
    <location>
        <begin position="76"/>
        <end position="87"/>
    </location>
</feature>
<evidence type="ECO:0000256" key="2">
    <source>
        <dbReference type="SAM" id="MobiDB-lite"/>
    </source>
</evidence>
<name>A0A1D9QBF1_SCLS1</name>
<protein>
    <submittedName>
        <fullName evidence="3">Uncharacterized protein</fullName>
    </submittedName>
</protein>